<dbReference type="RefSeq" id="XP_001743987.1">
    <property type="nucleotide sequence ID" value="XM_001743935.1"/>
</dbReference>
<protein>
    <submittedName>
        <fullName evidence="2">Uncharacterized protein</fullName>
    </submittedName>
</protein>
<accession>A9UTW6</accession>
<feature type="region of interest" description="Disordered" evidence="1">
    <location>
        <begin position="81"/>
        <end position="113"/>
    </location>
</feature>
<name>A9UTW6_MONBE</name>
<dbReference type="AlphaFoldDB" id="A9UTW6"/>
<evidence type="ECO:0000256" key="1">
    <source>
        <dbReference type="SAM" id="MobiDB-lite"/>
    </source>
</evidence>
<evidence type="ECO:0000313" key="3">
    <source>
        <dbReference type="Proteomes" id="UP000001357"/>
    </source>
</evidence>
<feature type="compositionally biased region" description="Polar residues" evidence="1">
    <location>
        <begin position="104"/>
        <end position="113"/>
    </location>
</feature>
<proteinExistence type="predicted"/>
<dbReference type="InParanoid" id="A9UTW6"/>
<sequence>MDWSEYQARVALHDQHLESLLATARAYADTYQELQARHCLRATAPSSLLRRRAADLQRQAETSCKRNIGLKARPAMSNVATAGPSPDTVHHVPLTVTPTPLPTNSPRRQMALT</sequence>
<dbReference type="Proteomes" id="UP000001357">
    <property type="component" value="Unassembled WGS sequence"/>
</dbReference>
<dbReference type="GeneID" id="5889221"/>
<evidence type="ECO:0000313" key="2">
    <source>
        <dbReference type="EMBL" id="EDQ91565.1"/>
    </source>
</evidence>
<dbReference type="EMBL" id="CH991545">
    <property type="protein sequence ID" value="EDQ91565.1"/>
    <property type="molecule type" value="Genomic_DNA"/>
</dbReference>
<organism evidence="2 3">
    <name type="scientific">Monosiga brevicollis</name>
    <name type="common">Choanoflagellate</name>
    <dbReference type="NCBI Taxonomy" id="81824"/>
    <lineage>
        <taxon>Eukaryota</taxon>
        <taxon>Choanoflagellata</taxon>
        <taxon>Craspedida</taxon>
        <taxon>Salpingoecidae</taxon>
        <taxon>Monosiga</taxon>
    </lineage>
</organism>
<dbReference type="KEGG" id="mbr:MONBRDRAFT_23593"/>
<reference evidence="2 3" key="1">
    <citation type="journal article" date="2008" name="Nature">
        <title>The genome of the choanoflagellate Monosiga brevicollis and the origin of metazoans.</title>
        <authorList>
            <consortium name="JGI Sequencing"/>
            <person name="King N."/>
            <person name="Westbrook M.J."/>
            <person name="Young S.L."/>
            <person name="Kuo A."/>
            <person name="Abedin M."/>
            <person name="Chapman J."/>
            <person name="Fairclough S."/>
            <person name="Hellsten U."/>
            <person name="Isogai Y."/>
            <person name="Letunic I."/>
            <person name="Marr M."/>
            <person name="Pincus D."/>
            <person name="Putnam N."/>
            <person name="Rokas A."/>
            <person name="Wright K.J."/>
            <person name="Zuzow R."/>
            <person name="Dirks W."/>
            <person name="Good M."/>
            <person name="Goodstein D."/>
            <person name="Lemons D."/>
            <person name="Li W."/>
            <person name="Lyons J.B."/>
            <person name="Morris A."/>
            <person name="Nichols S."/>
            <person name="Richter D.J."/>
            <person name="Salamov A."/>
            <person name="Bork P."/>
            <person name="Lim W.A."/>
            <person name="Manning G."/>
            <person name="Miller W.T."/>
            <person name="McGinnis W."/>
            <person name="Shapiro H."/>
            <person name="Tjian R."/>
            <person name="Grigoriev I.V."/>
            <person name="Rokhsar D."/>
        </authorList>
    </citation>
    <scope>NUCLEOTIDE SEQUENCE [LARGE SCALE GENOMIC DNA]</scope>
    <source>
        <strain evidence="3">MX1 / ATCC 50154</strain>
    </source>
</reference>
<gene>
    <name evidence="2" type="ORF">MONBRDRAFT_23593</name>
</gene>
<keyword evidence="3" id="KW-1185">Reference proteome</keyword>